<organism evidence="2 3">
    <name type="scientific">Fomitopsis schrenkii</name>
    <name type="common">Brown rot fungus</name>
    <dbReference type="NCBI Taxonomy" id="2126942"/>
    <lineage>
        <taxon>Eukaryota</taxon>
        <taxon>Fungi</taxon>
        <taxon>Dikarya</taxon>
        <taxon>Basidiomycota</taxon>
        <taxon>Agaricomycotina</taxon>
        <taxon>Agaricomycetes</taxon>
        <taxon>Polyporales</taxon>
        <taxon>Fomitopsis</taxon>
    </lineage>
</organism>
<protein>
    <submittedName>
        <fullName evidence="2">Uncharacterized protein</fullName>
    </submittedName>
</protein>
<sequence length="185" mass="20439">MSLCVEPNQMDSWQGLVTGLHELVSRLCSPEIRSLSVKIFIRAPGDHSRILAHPDSEFWTINLISLHDLMKRPLFDSLQDASIHIHPTAAPGRLTCDAVFMAEDMKRRLCLILEPWDKRGILTVGGYDEPTEEELRQQKSIHASESAEEGRSGGPGGEEAQSLQDETVLALDQEPEVEGGLESAA</sequence>
<gene>
    <name evidence="2" type="ORF">FOMPIDRAFT_91683</name>
</gene>
<feature type="region of interest" description="Disordered" evidence="1">
    <location>
        <begin position="129"/>
        <end position="185"/>
    </location>
</feature>
<dbReference type="AlphaFoldDB" id="S8FK04"/>
<reference evidence="2 3" key="1">
    <citation type="journal article" date="2012" name="Science">
        <title>The Paleozoic origin of enzymatic lignin decomposition reconstructed from 31 fungal genomes.</title>
        <authorList>
            <person name="Floudas D."/>
            <person name="Binder M."/>
            <person name="Riley R."/>
            <person name="Barry K."/>
            <person name="Blanchette R.A."/>
            <person name="Henrissat B."/>
            <person name="Martinez A.T."/>
            <person name="Otillar R."/>
            <person name="Spatafora J.W."/>
            <person name="Yadav J.S."/>
            <person name="Aerts A."/>
            <person name="Benoit I."/>
            <person name="Boyd A."/>
            <person name="Carlson A."/>
            <person name="Copeland A."/>
            <person name="Coutinho P.M."/>
            <person name="de Vries R.P."/>
            <person name="Ferreira P."/>
            <person name="Findley K."/>
            <person name="Foster B."/>
            <person name="Gaskell J."/>
            <person name="Glotzer D."/>
            <person name="Gorecki P."/>
            <person name="Heitman J."/>
            <person name="Hesse C."/>
            <person name="Hori C."/>
            <person name="Igarashi K."/>
            <person name="Jurgens J.A."/>
            <person name="Kallen N."/>
            <person name="Kersten P."/>
            <person name="Kohler A."/>
            <person name="Kuees U."/>
            <person name="Kumar T.K.A."/>
            <person name="Kuo A."/>
            <person name="LaButti K."/>
            <person name="Larrondo L.F."/>
            <person name="Lindquist E."/>
            <person name="Ling A."/>
            <person name="Lombard V."/>
            <person name="Lucas S."/>
            <person name="Lundell T."/>
            <person name="Martin R."/>
            <person name="McLaughlin D.J."/>
            <person name="Morgenstern I."/>
            <person name="Morin E."/>
            <person name="Murat C."/>
            <person name="Nagy L.G."/>
            <person name="Nolan M."/>
            <person name="Ohm R.A."/>
            <person name="Patyshakuliyeva A."/>
            <person name="Rokas A."/>
            <person name="Ruiz-Duenas F.J."/>
            <person name="Sabat G."/>
            <person name="Salamov A."/>
            <person name="Samejima M."/>
            <person name="Schmutz J."/>
            <person name="Slot J.C."/>
            <person name="St John F."/>
            <person name="Stenlid J."/>
            <person name="Sun H."/>
            <person name="Sun S."/>
            <person name="Syed K."/>
            <person name="Tsang A."/>
            <person name="Wiebenga A."/>
            <person name="Young D."/>
            <person name="Pisabarro A."/>
            <person name="Eastwood D.C."/>
            <person name="Martin F."/>
            <person name="Cullen D."/>
            <person name="Grigoriev I.V."/>
            <person name="Hibbett D.S."/>
        </authorList>
    </citation>
    <scope>NUCLEOTIDE SEQUENCE</scope>
    <source>
        <strain evidence="3">FP-58527</strain>
    </source>
</reference>
<proteinExistence type="predicted"/>
<dbReference type="STRING" id="743788.S8FK04"/>
<name>S8FK04_FOMSC</name>
<dbReference type="HOGENOM" id="CLU_116371_0_0_1"/>
<dbReference type="InParanoid" id="S8FK04"/>
<keyword evidence="3" id="KW-1185">Reference proteome</keyword>
<accession>S8FK04</accession>
<dbReference type="EMBL" id="KE504163">
    <property type="protein sequence ID" value="EPS98659.1"/>
    <property type="molecule type" value="Genomic_DNA"/>
</dbReference>
<evidence type="ECO:0000256" key="1">
    <source>
        <dbReference type="SAM" id="MobiDB-lite"/>
    </source>
</evidence>
<evidence type="ECO:0000313" key="3">
    <source>
        <dbReference type="Proteomes" id="UP000015241"/>
    </source>
</evidence>
<dbReference type="Proteomes" id="UP000015241">
    <property type="component" value="Unassembled WGS sequence"/>
</dbReference>
<evidence type="ECO:0000313" key="2">
    <source>
        <dbReference type="EMBL" id="EPS98659.1"/>
    </source>
</evidence>